<evidence type="ECO:0000313" key="7">
    <source>
        <dbReference type="Proteomes" id="UP000181790"/>
    </source>
</evidence>
<dbReference type="Pfam" id="PF01370">
    <property type="entry name" value="Epimerase"/>
    <property type="match status" value="1"/>
</dbReference>
<reference evidence="6 7" key="1">
    <citation type="submission" date="2016-10" db="EMBL/GenBank/DDBJ databases">
        <title>Arsenicibacter rosenii gen. nov., sp. nov., an efficient arsenic-methylating bacterium isolated from an arsenic-contaminated paddy soil.</title>
        <authorList>
            <person name="Huang K."/>
        </authorList>
    </citation>
    <scope>NUCLEOTIDE SEQUENCE [LARGE SCALE GENOMIC DNA]</scope>
    <source>
        <strain evidence="6 7">SM-1</strain>
    </source>
</reference>
<feature type="domain" description="NAD-dependent epimerase/dehydratase" evidence="5">
    <location>
        <begin position="2"/>
        <end position="243"/>
    </location>
</feature>
<keyword evidence="7" id="KW-1185">Reference proteome</keyword>
<keyword evidence="2 4" id="KW-0413">Isomerase</keyword>
<comment type="domain">
    <text evidence="4">Contains a large N-terminal NADP-binding domain, and a smaller C-terminal substrate-binding domain.</text>
</comment>
<feature type="binding site" evidence="4">
    <location>
        <position position="280"/>
    </location>
    <ligand>
        <name>substrate</name>
    </ligand>
</feature>
<keyword evidence="1 4" id="KW-0521">NADP</keyword>
<feature type="binding site" evidence="4">
    <location>
        <position position="215"/>
    </location>
    <ligand>
        <name>substrate</name>
    </ligand>
</feature>
<dbReference type="Gene3D" id="3.90.25.10">
    <property type="entry name" value="UDP-galactose 4-epimerase, domain 1"/>
    <property type="match status" value="1"/>
</dbReference>
<feature type="binding site" evidence="4">
    <location>
        <position position="170"/>
    </location>
    <ligand>
        <name>NADP(+)</name>
        <dbReference type="ChEBI" id="CHEBI:58349"/>
    </ligand>
</feature>
<dbReference type="Gene3D" id="3.40.50.720">
    <property type="entry name" value="NAD(P)-binding Rossmann-like Domain"/>
    <property type="match status" value="1"/>
</dbReference>
<feature type="binding site" evidence="4">
    <location>
        <begin position="73"/>
        <end position="77"/>
    </location>
    <ligand>
        <name>NADP(+)</name>
        <dbReference type="ChEBI" id="CHEBI:58349"/>
    </ligand>
</feature>
<dbReference type="HAMAP" id="MF_01601">
    <property type="entry name" value="Heptose_epimerase"/>
    <property type="match status" value="1"/>
</dbReference>
<comment type="subunit">
    <text evidence="4">Homopentamer.</text>
</comment>
<comment type="caution">
    <text evidence="4">Lacks conserved residue(s) required for the propagation of feature annotation.</text>
</comment>
<feature type="active site" description="Proton acceptor" evidence="4">
    <location>
        <position position="141"/>
    </location>
</feature>
<dbReference type="GO" id="GO:0005975">
    <property type="term" value="P:carbohydrate metabolic process"/>
    <property type="evidence" value="ECO:0007669"/>
    <property type="project" value="UniProtKB-UniRule"/>
</dbReference>
<dbReference type="RefSeq" id="WP_071502681.1">
    <property type="nucleotide sequence ID" value="NZ_MORL01000003.1"/>
</dbReference>
<comment type="pathway">
    <text evidence="4">Nucleotide-sugar biosynthesis; ADP-L-glycero-beta-D-manno-heptose biosynthesis; ADP-L-glycero-beta-D-manno-heptose from D-glycero-beta-D-manno-heptose 7-phosphate: step 4/4.</text>
</comment>
<evidence type="ECO:0000313" key="6">
    <source>
        <dbReference type="EMBL" id="OIN59880.1"/>
    </source>
</evidence>
<feature type="binding site" evidence="4">
    <location>
        <position position="169"/>
    </location>
    <ligand>
        <name>substrate</name>
    </ligand>
</feature>
<dbReference type="NCBIfam" id="TIGR02197">
    <property type="entry name" value="heptose_epim"/>
    <property type="match status" value="1"/>
</dbReference>
<dbReference type="GO" id="GO:0008712">
    <property type="term" value="F:ADP-glyceromanno-heptose 6-epimerase activity"/>
    <property type="evidence" value="ECO:0007669"/>
    <property type="project" value="UniProtKB-UniRule"/>
</dbReference>
<accession>A0A1S2VNA2</accession>
<comment type="cofactor">
    <cofactor evidence="4">
        <name>NADP(+)</name>
        <dbReference type="ChEBI" id="CHEBI:58349"/>
    </cofactor>
    <text evidence="4">Binds 1 NADP(+) per subunit.</text>
</comment>
<comment type="caution">
    <text evidence="6">The sequence shown here is derived from an EMBL/GenBank/DDBJ whole genome shotgun (WGS) entry which is preliminary data.</text>
</comment>
<protein>
    <recommendedName>
        <fullName evidence="4">ADP-L-glycero-D-manno-heptose-6-epimerase</fullName>
        <ecNumber evidence="4">5.1.3.20</ecNumber>
    </recommendedName>
    <alternativeName>
        <fullName evidence="4">ADP-L-glycero-beta-D-manno-heptose-6-epimerase</fullName>
        <shortName evidence="4">ADP-glyceromanno-heptose 6-epimerase</shortName>
        <shortName evidence="4">ADP-hep 6-epimerase</shortName>
        <shortName evidence="4">AGME</shortName>
    </alternativeName>
</protein>
<evidence type="ECO:0000256" key="2">
    <source>
        <dbReference type="ARBA" id="ARBA00023235"/>
    </source>
</evidence>
<feature type="active site" description="Proton acceptor" evidence="4">
    <location>
        <position position="178"/>
    </location>
</feature>
<evidence type="ECO:0000256" key="3">
    <source>
        <dbReference type="ARBA" id="ARBA00023277"/>
    </source>
</evidence>
<dbReference type="InterPro" id="IPR036291">
    <property type="entry name" value="NAD(P)-bd_dom_sf"/>
</dbReference>
<dbReference type="PANTHER" id="PTHR43103:SF3">
    <property type="entry name" value="ADP-L-GLYCERO-D-MANNO-HEPTOSE-6-EPIMERASE"/>
    <property type="match status" value="1"/>
</dbReference>
<feature type="binding site" evidence="4">
    <location>
        <position position="38"/>
    </location>
    <ligand>
        <name>NADP(+)</name>
        <dbReference type="ChEBI" id="CHEBI:58349"/>
    </ligand>
</feature>
<feature type="binding site" evidence="4">
    <location>
        <position position="53"/>
    </location>
    <ligand>
        <name>NADP(+)</name>
        <dbReference type="ChEBI" id="CHEBI:58349"/>
    </ligand>
</feature>
<feature type="binding site" evidence="4">
    <location>
        <begin position="201"/>
        <end position="204"/>
    </location>
    <ligand>
        <name>substrate</name>
    </ligand>
</feature>
<dbReference type="UniPathway" id="UPA00356">
    <property type="reaction ID" value="UER00440"/>
</dbReference>
<dbReference type="InterPro" id="IPR011912">
    <property type="entry name" value="Heptose_epim"/>
</dbReference>
<feature type="binding site" evidence="4">
    <location>
        <position position="187"/>
    </location>
    <ligand>
        <name>substrate</name>
    </ligand>
</feature>
<dbReference type="InterPro" id="IPR001509">
    <property type="entry name" value="Epimerase_deHydtase"/>
</dbReference>
<dbReference type="Proteomes" id="UP000181790">
    <property type="component" value="Unassembled WGS sequence"/>
</dbReference>
<dbReference type="OrthoDB" id="8967463at2"/>
<organism evidence="6 7">
    <name type="scientific">Arsenicibacter rosenii</name>
    <dbReference type="NCBI Taxonomy" id="1750698"/>
    <lineage>
        <taxon>Bacteria</taxon>
        <taxon>Pseudomonadati</taxon>
        <taxon>Bacteroidota</taxon>
        <taxon>Cytophagia</taxon>
        <taxon>Cytophagales</taxon>
        <taxon>Spirosomataceae</taxon>
        <taxon>Arsenicibacter</taxon>
    </lineage>
</organism>
<comment type="similarity">
    <text evidence="4">Belongs to the NAD(P)-dependent epimerase/dehydratase family. HldD subfamily.</text>
</comment>
<dbReference type="GO" id="GO:0097171">
    <property type="term" value="P:ADP-L-glycero-beta-D-manno-heptose biosynthetic process"/>
    <property type="evidence" value="ECO:0007669"/>
    <property type="project" value="UniProtKB-UniPathway"/>
</dbReference>
<dbReference type="GO" id="GO:0050661">
    <property type="term" value="F:NADP binding"/>
    <property type="evidence" value="ECO:0007669"/>
    <property type="project" value="InterPro"/>
</dbReference>
<evidence type="ECO:0000259" key="5">
    <source>
        <dbReference type="Pfam" id="PF01370"/>
    </source>
</evidence>
<gene>
    <name evidence="4" type="primary">hldD</name>
    <name evidence="6" type="ORF">BLX24_08505</name>
</gene>
<dbReference type="CDD" id="cd05248">
    <property type="entry name" value="ADP_GME_SDR_e"/>
    <property type="match status" value="1"/>
</dbReference>
<name>A0A1S2VNA2_9BACT</name>
<feature type="binding site" evidence="4">
    <location>
        <position position="180"/>
    </location>
    <ligand>
        <name>substrate</name>
    </ligand>
</feature>
<evidence type="ECO:0000256" key="4">
    <source>
        <dbReference type="HAMAP-Rule" id="MF_01601"/>
    </source>
</evidence>
<dbReference type="PANTHER" id="PTHR43103">
    <property type="entry name" value="NUCLEOSIDE-DIPHOSPHATE-SUGAR EPIMERASE"/>
    <property type="match status" value="1"/>
</dbReference>
<dbReference type="SUPFAM" id="SSF51735">
    <property type="entry name" value="NAD(P)-binding Rossmann-fold domains"/>
    <property type="match status" value="1"/>
</dbReference>
<dbReference type="AlphaFoldDB" id="A0A1S2VNA2"/>
<feature type="binding site" evidence="4">
    <location>
        <begin position="31"/>
        <end position="32"/>
    </location>
    <ligand>
        <name>NADP(+)</name>
        <dbReference type="ChEBI" id="CHEBI:58349"/>
    </ligand>
</feature>
<feature type="binding site" evidence="4">
    <location>
        <begin position="10"/>
        <end position="11"/>
    </location>
    <ligand>
        <name>NADP(+)</name>
        <dbReference type="ChEBI" id="CHEBI:58349"/>
    </ligand>
</feature>
<dbReference type="EC" id="5.1.3.20" evidence="4"/>
<evidence type="ECO:0000256" key="1">
    <source>
        <dbReference type="ARBA" id="ARBA00022857"/>
    </source>
</evidence>
<feature type="binding site" evidence="4">
    <location>
        <position position="178"/>
    </location>
    <ligand>
        <name>NADP(+)</name>
        <dbReference type="ChEBI" id="CHEBI:58349"/>
    </ligand>
</feature>
<comment type="function">
    <text evidence="4">Catalyzes the interconversion between ADP-D-glycero-beta-D-manno-heptose and ADP-L-glycero-beta-D-manno-heptose via an epimerization at carbon 6 of the heptose.</text>
</comment>
<feature type="binding site" evidence="4">
    <location>
        <position position="145"/>
    </location>
    <ligand>
        <name>NADP(+)</name>
        <dbReference type="ChEBI" id="CHEBI:58349"/>
    </ligand>
</feature>
<sequence>MIIVTGAAGFIGSCLISKLNQENFNFIIAVDDFSSPEKEANLADKRIQEKVDREQFFDWLDINYHEVEFLFHIGARTDTTEFDYYVFEHLNVEYSKKIWQKCIDYQIPLVYASSAATYGLGELGYDDNESVIPELKPLNPYGESKNVFDIWALEQERKPFFWAGLKFFNVYGPNEYHKGRMASVIFHAYRQIGQTGQMRLFRSHHPDFKDGEQMRDFVYVKDVVDVCLFLMHHRRNSGIYNLGSGKARTFLDLATNTFRAMGLEPNIDFIDTPADIRDKYQYFTQANMAKLRSIGYDKPFHTLEEGIADYVKNYLTGGDYM</sequence>
<dbReference type="EMBL" id="MORL01000003">
    <property type="protein sequence ID" value="OIN59880.1"/>
    <property type="molecule type" value="Genomic_DNA"/>
</dbReference>
<keyword evidence="3 4" id="KW-0119">Carbohydrate metabolism</keyword>
<comment type="catalytic activity">
    <reaction evidence="4">
        <text>ADP-D-glycero-beta-D-manno-heptose = ADP-L-glycero-beta-D-manno-heptose</text>
        <dbReference type="Rhea" id="RHEA:17577"/>
        <dbReference type="ChEBI" id="CHEBI:59967"/>
        <dbReference type="ChEBI" id="CHEBI:61506"/>
        <dbReference type="EC" id="5.1.3.20"/>
    </reaction>
</comment>
<proteinExistence type="inferred from homology"/>